<name>A0AAD2HRZ2_9AGAR</name>
<feature type="region of interest" description="Disordered" evidence="1">
    <location>
        <begin position="1"/>
        <end position="21"/>
    </location>
</feature>
<evidence type="ECO:0000313" key="2">
    <source>
        <dbReference type="EMBL" id="CAK5279738.1"/>
    </source>
</evidence>
<keyword evidence="3" id="KW-1185">Reference proteome</keyword>
<dbReference type="Proteomes" id="UP001295794">
    <property type="component" value="Unassembled WGS sequence"/>
</dbReference>
<evidence type="ECO:0000313" key="3">
    <source>
        <dbReference type="Proteomes" id="UP001295794"/>
    </source>
</evidence>
<proteinExistence type="predicted"/>
<comment type="caution">
    <text evidence="2">The sequence shown here is derived from an EMBL/GenBank/DDBJ whole genome shotgun (WGS) entry which is preliminary data.</text>
</comment>
<sequence length="255" mass="27978">MYDPKSTPPHDEAKRGMGRTIQRRLSSLTPEDGRSSNLEKARQLQANVTSDASQDVRDMLGPAASNHRSHIENRRTASYISTLQDNRLTKEFQASFEKLSDEAKESARKLPPHRFLSRFALNARPAPARQCQNLLGQRIVDRSSASVFYRATSASSVSALPTPSPSPLSVQLRSIRLCAGPVRGWEISRASPYAVPLHGSQVRRDRTRAGVSFPTVSIHQLRAAHRFNPVGAPIRARAVGTAPPANVTTGTNRAE</sequence>
<reference evidence="2" key="1">
    <citation type="submission" date="2023-11" db="EMBL/GenBank/DDBJ databases">
        <authorList>
            <person name="De Vega J J."/>
            <person name="De Vega J J."/>
        </authorList>
    </citation>
    <scope>NUCLEOTIDE SEQUENCE</scope>
</reference>
<dbReference type="EMBL" id="CAVNYO010000440">
    <property type="protein sequence ID" value="CAK5279738.1"/>
    <property type="molecule type" value="Genomic_DNA"/>
</dbReference>
<dbReference type="AlphaFoldDB" id="A0AAD2HRZ2"/>
<protein>
    <submittedName>
        <fullName evidence="2">Uncharacterized protein</fullName>
    </submittedName>
</protein>
<gene>
    <name evidence="2" type="ORF">MYCIT1_LOCUS29982</name>
</gene>
<organism evidence="2 3">
    <name type="scientific">Mycena citricolor</name>
    <dbReference type="NCBI Taxonomy" id="2018698"/>
    <lineage>
        <taxon>Eukaryota</taxon>
        <taxon>Fungi</taxon>
        <taxon>Dikarya</taxon>
        <taxon>Basidiomycota</taxon>
        <taxon>Agaricomycotina</taxon>
        <taxon>Agaricomycetes</taxon>
        <taxon>Agaricomycetidae</taxon>
        <taxon>Agaricales</taxon>
        <taxon>Marasmiineae</taxon>
        <taxon>Mycenaceae</taxon>
        <taxon>Mycena</taxon>
    </lineage>
</organism>
<accession>A0AAD2HRZ2</accession>
<evidence type="ECO:0000256" key="1">
    <source>
        <dbReference type="SAM" id="MobiDB-lite"/>
    </source>
</evidence>